<dbReference type="Gene3D" id="2.60.40.3140">
    <property type="match status" value="1"/>
</dbReference>
<dbReference type="EMBL" id="RZNH01000003">
    <property type="protein sequence ID" value="NOU58729.1"/>
    <property type="molecule type" value="Genomic_DNA"/>
</dbReference>
<evidence type="ECO:0000313" key="4">
    <source>
        <dbReference type="Proteomes" id="UP000732105"/>
    </source>
</evidence>
<name>A0ABX1WS20_9BACT</name>
<proteinExistence type="predicted"/>
<organism evidence="3 4">
    <name type="scientific">Marinifilum caeruleilacunae</name>
    <dbReference type="NCBI Taxonomy" id="2499076"/>
    <lineage>
        <taxon>Bacteria</taxon>
        <taxon>Pseudomonadati</taxon>
        <taxon>Bacteroidota</taxon>
        <taxon>Bacteroidia</taxon>
        <taxon>Marinilabiliales</taxon>
        <taxon>Marinifilaceae</taxon>
    </lineage>
</organism>
<dbReference type="Pfam" id="PF12969">
    <property type="entry name" value="DUF3857"/>
    <property type="match status" value="1"/>
</dbReference>
<evidence type="ECO:0000313" key="3">
    <source>
        <dbReference type="EMBL" id="NOU58729.1"/>
    </source>
</evidence>
<dbReference type="InterPro" id="IPR024618">
    <property type="entry name" value="DUF3857"/>
</dbReference>
<dbReference type="Proteomes" id="UP000732105">
    <property type="component" value="Unassembled WGS sequence"/>
</dbReference>
<comment type="caution">
    <text evidence="3">The sequence shown here is derived from an EMBL/GenBank/DDBJ whole genome shotgun (WGS) entry which is preliminary data.</text>
</comment>
<dbReference type="Gene3D" id="2.60.120.1130">
    <property type="match status" value="1"/>
</dbReference>
<feature type="domain" description="Transglutaminase-like" evidence="1">
    <location>
        <begin position="277"/>
        <end position="353"/>
    </location>
</feature>
<dbReference type="InterPro" id="IPR038765">
    <property type="entry name" value="Papain-like_cys_pep_sf"/>
</dbReference>
<reference evidence="3 4" key="1">
    <citation type="submission" date="2018-12" db="EMBL/GenBank/DDBJ databases">
        <title>Marinifilum JC070 sp. nov., a marine bacterium isolated from Yongle Blue Hole in the South China Sea.</title>
        <authorList>
            <person name="Fu T."/>
        </authorList>
    </citation>
    <scope>NUCLEOTIDE SEQUENCE [LARGE SCALE GENOMIC DNA]</scope>
    <source>
        <strain evidence="3 4">JC070</strain>
    </source>
</reference>
<keyword evidence="4" id="KW-1185">Reference proteome</keyword>
<dbReference type="Pfam" id="PF01841">
    <property type="entry name" value="Transglut_core"/>
    <property type="match status" value="1"/>
</dbReference>
<feature type="domain" description="DUF3857" evidence="2">
    <location>
        <begin position="66"/>
        <end position="185"/>
    </location>
</feature>
<dbReference type="Gene3D" id="3.10.620.30">
    <property type="match status" value="1"/>
</dbReference>
<dbReference type="RefSeq" id="WP_171594007.1">
    <property type="nucleotide sequence ID" value="NZ_RZNH01000003.1"/>
</dbReference>
<dbReference type="InterPro" id="IPR002931">
    <property type="entry name" value="Transglutaminase-like"/>
</dbReference>
<dbReference type="SUPFAM" id="SSF54001">
    <property type="entry name" value="Cysteine proteinases"/>
    <property type="match status" value="1"/>
</dbReference>
<accession>A0ABX1WS20</accession>
<evidence type="ECO:0000259" key="1">
    <source>
        <dbReference type="Pfam" id="PF01841"/>
    </source>
</evidence>
<sequence length="639" mass="75213">MEHSIKLSLIFICIVLISFQSRSEKHMFAYFSDYEIKMTQCDYEKDANAVVLGKFCEVNIKRESIHYNYHVRIKILREEGFDWADVELPYFRNNELEKIIKLKGQTVNFDSNGKRTTHVLNEESFFFLDVNENYGAVRFSLPQIKVGSIIEYKYTLVSKINPFLDTWYFQEKIPTLKSSIKVNENSIYQFKAILFGERVNCKYWGCEIDQWTLYDLKSIKEEAFVNNCKNYTEQIRFQLAGYATGTGYVPFGATWDELAKEYLESFKFLARKNAARKIVNEICSETDSSRDKLQKIYDFVRTQVKWNKKYRIYPKKSPKRVLEDKIGSNSEINFLLVLLLREAGIKSEPALTRTNKSGYITKDFPLLSQFNQALAYVEIDGESLFLNATSECRPYWVLDEDDLNLYAFVMEKEKGYWKDIEAFSNSRSQIVMSYDLSDIKKPKCKLRIQETGYYALSKRELIQKDDGLEWFINQLIGDLNYEINDKQIQVKNADDIDKPIMLTSEFLIDSKWREDDILYFEPFPKILGENPFLSENRLYPIEFNYPMHQTVLINIKLPSTYQVRNFPGNKTIQLPKSLGSFKIMGQNKDEYLQLRSEFVLKETRFSKEYYPLLREMFSYMLSSLSAQVVIQTDNSYSSK</sequence>
<gene>
    <name evidence="3" type="ORF">ELS83_02780</name>
</gene>
<protein>
    <submittedName>
        <fullName evidence="3">DUF3857 domain-containing protein</fullName>
    </submittedName>
</protein>
<evidence type="ECO:0000259" key="2">
    <source>
        <dbReference type="Pfam" id="PF12969"/>
    </source>
</evidence>